<proteinExistence type="predicted"/>
<accession>A0ABR2ZWC7</accession>
<evidence type="ECO:0000313" key="1">
    <source>
        <dbReference type="EMBL" id="KAL0065369.1"/>
    </source>
</evidence>
<protein>
    <submittedName>
        <fullName evidence="1">Uncharacterized protein</fullName>
    </submittedName>
</protein>
<gene>
    <name evidence="1" type="ORF">AAF712_007574</name>
</gene>
<name>A0ABR2ZWC7_9AGAR</name>
<evidence type="ECO:0000313" key="2">
    <source>
        <dbReference type="Proteomes" id="UP001437256"/>
    </source>
</evidence>
<dbReference type="EMBL" id="JBBXMP010000048">
    <property type="protein sequence ID" value="KAL0065369.1"/>
    <property type="molecule type" value="Genomic_DNA"/>
</dbReference>
<organism evidence="1 2">
    <name type="scientific">Marasmius tenuissimus</name>
    <dbReference type="NCBI Taxonomy" id="585030"/>
    <lineage>
        <taxon>Eukaryota</taxon>
        <taxon>Fungi</taxon>
        <taxon>Dikarya</taxon>
        <taxon>Basidiomycota</taxon>
        <taxon>Agaricomycotina</taxon>
        <taxon>Agaricomycetes</taxon>
        <taxon>Agaricomycetidae</taxon>
        <taxon>Agaricales</taxon>
        <taxon>Marasmiineae</taxon>
        <taxon>Marasmiaceae</taxon>
        <taxon>Marasmius</taxon>
    </lineage>
</organism>
<reference evidence="1 2" key="1">
    <citation type="submission" date="2024-05" db="EMBL/GenBank/DDBJ databases">
        <title>A draft genome resource for the thread blight pathogen Marasmius tenuissimus strain MS-2.</title>
        <authorList>
            <person name="Yulfo-Soto G.E."/>
            <person name="Baruah I.K."/>
            <person name="Amoako-Attah I."/>
            <person name="Bukari Y."/>
            <person name="Meinhardt L.W."/>
            <person name="Bailey B.A."/>
            <person name="Cohen S.P."/>
        </authorList>
    </citation>
    <scope>NUCLEOTIDE SEQUENCE [LARGE SCALE GENOMIC DNA]</scope>
    <source>
        <strain evidence="1 2">MS-2</strain>
    </source>
</reference>
<comment type="caution">
    <text evidence="1">The sequence shown here is derived from an EMBL/GenBank/DDBJ whole genome shotgun (WGS) entry which is preliminary data.</text>
</comment>
<dbReference type="Proteomes" id="UP001437256">
    <property type="component" value="Unassembled WGS sequence"/>
</dbReference>
<keyword evidence="2" id="KW-1185">Reference proteome</keyword>
<sequence>MANSHLNAPISRAFQQFTNRLVADTTEGAQLRDCLEDPYSFNLSQGQHFYCLLHEAVTETNSLTKADHKLFSDYLAWLGRVSKEFPEAAALGQTYARKKKEISRRRLNLAKTLHLNPDAKSTRDHVEQIFKKVKVIVLNKEQLQRPAYPPKDVWMVESEAIRRRWEVHLQECIPADSRREEKPVMMVDMEKLSYDLGPEESAMFVNEVGELQFLVLRDFCGVQDVREWCNIIIRQHVDVKRNARKEDPGSIVLTGFSAGVRSARSFGWVRNLVRKRGATPTLEDDGASANAIFWNMARGILLNHPVAAQIIYDTENFIMNEDLYHMDQGLWQGERGGQYWVDVGDGEPILFNNAELAPPSGAFAVNYTRCVHTERQPHKFVMSWTTSRDGSVDRGGHFYNCRLHTRVQAARNTLVVHIPEEEHGTSLQDVDPEDPEPEEVNQAGMSIFTSNLLPGVFRKFVEGLITCSEAEEIAFADVQ</sequence>